<dbReference type="NCBIfam" id="TIGR04029">
    <property type="entry name" value="CMD_Avi_7170"/>
    <property type="match status" value="1"/>
</dbReference>
<evidence type="ECO:0000313" key="4">
    <source>
        <dbReference type="Proteomes" id="UP000470186"/>
    </source>
</evidence>
<reference evidence="3 4" key="1">
    <citation type="submission" date="2019-10" db="EMBL/GenBank/DDBJ databases">
        <title>Evaluation of single-gene subtyping targets for Pseudomonas.</title>
        <authorList>
            <person name="Reichler S.J."/>
            <person name="Orsi R.H."/>
            <person name="Wiedmann M."/>
            <person name="Martin N.H."/>
            <person name="Murphy S.I."/>
        </authorList>
    </citation>
    <scope>NUCLEOTIDE SEQUENCE [LARGE SCALE GENOMIC DNA]</scope>
    <source>
        <strain evidence="2 3">FSL R10-1876</strain>
        <strain evidence="1 4">FSL R10-2107</strain>
    </source>
</reference>
<organism evidence="1 4">
    <name type="scientific">Pseudomonas helleri</name>
    <dbReference type="NCBI Taxonomy" id="1608996"/>
    <lineage>
        <taxon>Bacteria</taxon>
        <taxon>Pseudomonadati</taxon>
        <taxon>Pseudomonadota</taxon>
        <taxon>Gammaproteobacteria</taxon>
        <taxon>Pseudomonadales</taxon>
        <taxon>Pseudomonadaceae</taxon>
        <taxon>Pseudomonas</taxon>
    </lineage>
</organism>
<dbReference type="Proteomes" id="UP000466863">
    <property type="component" value="Unassembled WGS sequence"/>
</dbReference>
<evidence type="ECO:0000313" key="3">
    <source>
        <dbReference type="Proteomes" id="UP000466863"/>
    </source>
</evidence>
<evidence type="ECO:0000313" key="2">
    <source>
        <dbReference type="EMBL" id="MQU45079.1"/>
    </source>
</evidence>
<protein>
    <submittedName>
        <fullName evidence="1">CMD domain protein</fullName>
    </submittedName>
</protein>
<sequence length="171" mass="18361">MNSSATPDLLDRLLLTAGGPVQQLRQARGKVVSATQGSYEALFDADLPGNLSLEERLLVAWYACRLTPHAPLAAHYREPLHLLATDPQTLAAVEQDALAELQSPRLQAMLGFTRTLVRNPVEGDREALNALLAAGLETIDVVTLGQLIAFISYQVRLAAGLSALQALEPAQ</sequence>
<proteinExistence type="predicted"/>
<dbReference type="InterPro" id="IPR023982">
    <property type="entry name" value="CHP04029_CMD-like"/>
</dbReference>
<dbReference type="EMBL" id="WIVV01000134">
    <property type="protein sequence ID" value="MQU45079.1"/>
    <property type="molecule type" value="Genomic_DNA"/>
</dbReference>
<dbReference type="SUPFAM" id="SSF69118">
    <property type="entry name" value="AhpD-like"/>
    <property type="match status" value="1"/>
</dbReference>
<dbReference type="Proteomes" id="UP000470186">
    <property type="component" value="Unassembled WGS sequence"/>
</dbReference>
<accession>A0A6A7Z4K4</accession>
<evidence type="ECO:0000313" key="1">
    <source>
        <dbReference type="EMBL" id="MQU32976.1"/>
    </source>
</evidence>
<dbReference type="InterPro" id="IPR029032">
    <property type="entry name" value="AhpD-like"/>
</dbReference>
<gene>
    <name evidence="2" type="ORF">GHO28_21605</name>
    <name evidence="1" type="ORF">GHO30_16540</name>
</gene>
<comment type="caution">
    <text evidence="1">The sequence shown here is derived from an EMBL/GenBank/DDBJ whole genome shotgun (WGS) entry which is preliminary data.</text>
</comment>
<dbReference type="AlphaFoldDB" id="A0A6A7Z4K4"/>
<dbReference type="RefSeq" id="WP_153357082.1">
    <property type="nucleotide sequence ID" value="NZ_JBIUVI010000002.1"/>
</dbReference>
<dbReference type="Gene3D" id="1.20.1290.10">
    <property type="entry name" value="AhpD-like"/>
    <property type="match status" value="1"/>
</dbReference>
<name>A0A6A7Z4K4_9PSED</name>
<dbReference type="EMBL" id="WIVX01000084">
    <property type="protein sequence ID" value="MQU32976.1"/>
    <property type="molecule type" value="Genomic_DNA"/>
</dbReference>
<keyword evidence="4" id="KW-1185">Reference proteome</keyword>